<dbReference type="Gene3D" id="3.10.20.90">
    <property type="entry name" value="Phosphatidylinositol 3-kinase Catalytic Subunit, Chain A, domain 1"/>
    <property type="match status" value="1"/>
</dbReference>
<sequence length="892" mass="99577">MSAYSPYNPMHSTAMNGNSNGYSYNGAETLNRMVVDGNYIDGSWELAVFVEDLGTDVRVRVLGDLTLGGLMHRIVECAGVKQSWSDHALWWVDRKMWLLHNRSTLDQYGVQSDARLMFRRMHGDLQVVLPSLITVVLRVNYAARVFSVVRSICKELNIRHPEELSLSLPITKAHLKSNRPLPTLRHATKHHPNSVDGRTEKATLRSKLTGTMSAGQGFASTVDGVPHSPYGTLHSAAGTMMRLQSENSLDRERLDATHFADCAFRRSAKTVFTDNWLMKPKNLIQKARLNSGWLDSSRSLLEHGIEPPSANHSVEESEALPTVYLNFKFYAFYDLNLKYDSVRIHQLYEQARWSILSGQLDCTEDEMVVFAAYQLQAELQSAAASQTVYQLGYTDPGTSNHYPTLGAPSTVGASWASNPASPGLRPSPDPMGRQYLSPSATYYNSSGPASASLMRLPGTTSPMPGASLMDGVSNRHGSDTSGMDEVDELLAELEQSCGVADEVGSTARTLHTHNTSTLATGGTLRSVARSGPVDVSDTAEIPSLQESLRVYRDRTLLIRRYKVLWVVIVEARLYLYKSHTDTEFPLAVYSLRDCNITPDVSTAMQKYILKLSLFVEPSRENGSRTNGMHSPYPLSTAPARDQSAQREEVWLRFDTAEQYARWLAACTLGSKGKTLASRVAYEKEMETILEILRLQVPGPTPVISTAESVKYLGDLSNFCAERIIRKAKSKEYLRQRITEAHVNIRDVPLLESKFKYIQAWQRLTHFGRSYFTVQFDRGSNLGLPSGSGGLFSTPVDDVVAICQGRFEIVSPHSGEVLRAWNFTDLRSWNVNWDAGKVLLDFRSEQISFRPLCTNCKTIVEFIGGYVFLSQRTPEKSQECNERQFHRLTGATD</sequence>
<dbReference type="PANTHER" id="PTHR16160">
    <property type="entry name" value="FERMITIN 2-RELATED"/>
    <property type="match status" value="1"/>
</dbReference>
<dbReference type="InterPro" id="IPR014352">
    <property type="entry name" value="FERM/acyl-CoA-bd_prot_sf"/>
</dbReference>
<dbReference type="InterPro" id="IPR040790">
    <property type="entry name" value="Kindlin_2_N"/>
</dbReference>
<dbReference type="CDD" id="cd14473">
    <property type="entry name" value="FERM_B-lobe"/>
    <property type="match status" value="1"/>
</dbReference>
<proteinExistence type="predicted"/>
<dbReference type="Pfam" id="PF00373">
    <property type="entry name" value="FERM_M"/>
    <property type="match status" value="1"/>
</dbReference>
<dbReference type="GO" id="GO:0005178">
    <property type="term" value="F:integrin binding"/>
    <property type="evidence" value="ECO:0007669"/>
    <property type="project" value="TreeGrafter"/>
</dbReference>
<dbReference type="InterPro" id="IPR019749">
    <property type="entry name" value="Band_41_domain"/>
</dbReference>
<feature type="domain" description="PH" evidence="1">
    <location>
        <begin position="542"/>
        <end position="673"/>
    </location>
</feature>
<dbReference type="SUPFAM" id="SSF50729">
    <property type="entry name" value="PH domain-like"/>
    <property type="match status" value="2"/>
</dbReference>
<dbReference type="Gene3D" id="2.30.29.30">
    <property type="entry name" value="Pleckstrin-homology domain (PH domain)/Phosphotyrosine-binding domain (PTB)"/>
    <property type="match status" value="2"/>
</dbReference>
<keyword evidence="4" id="KW-1185">Reference proteome</keyword>
<evidence type="ECO:0000313" key="3">
    <source>
        <dbReference type="EMBL" id="VDP85219.1"/>
    </source>
</evidence>
<reference evidence="5" key="1">
    <citation type="submission" date="2016-06" db="UniProtKB">
        <authorList>
            <consortium name="WormBaseParasite"/>
        </authorList>
    </citation>
    <scope>IDENTIFICATION</scope>
</reference>
<dbReference type="InterPro" id="IPR011993">
    <property type="entry name" value="PH-like_dom_sf"/>
</dbReference>
<dbReference type="EMBL" id="UZAN01047290">
    <property type="protein sequence ID" value="VDP85219.1"/>
    <property type="molecule type" value="Genomic_DNA"/>
</dbReference>
<organism evidence="5">
    <name type="scientific">Echinostoma caproni</name>
    <dbReference type="NCBI Taxonomy" id="27848"/>
    <lineage>
        <taxon>Eukaryota</taxon>
        <taxon>Metazoa</taxon>
        <taxon>Spiralia</taxon>
        <taxon>Lophotrochozoa</taxon>
        <taxon>Platyhelminthes</taxon>
        <taxon>Trematoda</taxon>
        <taxon>Digenea</taxon>
        <taxon>Plagiorchiida</taxon>
        <taxon>Echinostomata</taxon>
        <taxon>Echinostomatoidea</taxon>
        <taxon>Echinostomatidae</taxon>
        <taxon>Echinostoma</taxon>
    </lineage>
</organism>
<dbReference type="WBParaSite" id="ECPE_0000938501-mRNA-1">
    <property type="protein sequence ID" value="ECPE_0000938501-mRNA-1"/>
    <property type="gene ID" value="ECPE_0000938501"/>
</dbReference>
<feature type="domain" description="Band 4.1" evidence="2">
    <location>
        <begin position="119"/>
        <end position="771"/>
    </location>
</feature>
<dbReference type="Pfam" id="PF18124">
    <property type="entry name" value="Kindlin_2_N"/>
    <property type="match status" value="1"/>
</dbReference>
<protein>
    <submittedName>
        <fullName evidence="5">FERM central domain protein</fullName>
    </submittedName>
</protein>
<dbReference type="InterPro" id="IPR037843">
    <property type="entry name" value="Kindlin/fermitin"/>
</dbReference>
<dbReference type="GO" id="GO:0030055">
    <property type="term" value="C:cell-substrate junction"/>
    <property type="evidence" value="ECO:0007669"/>
    <property type="project" value="TreeGrafter"/>
</dbReference>
<dbReference type="SUPFAM" id="SSF47031">
    <property type="entry name" value="Second domain of FERM"/>
    <property type="match status" value="1"/>
</dbReference>
<accession>A0A183AQX1</accession>
<evidence type="ECO:0000313" key="4">
    <source>
        <dbReference type="Proteomes" id="UP000272942"/>
    </source>
</evidence>
<dbReference type="PANTHER" id="PTHR16160:SF13">
    <property type="entry name" value="FERMITIN 2-RELATED"/>
    <property type="match status" value="1"/>
</dbReference>
<name>A0A183AQX1_9TREM</name>
<dbReference type="SMART" id="SM00295">
    <property type="entry name" value="B41"/>
    <property type="match status" value="1"/>
</dbReference>
<evidence type="ECO:0000259" key="2">
    <source>
        <dbReference type="SMART" id="SM00295"/>
    </source>
</evidence>
<gene>
    <name evidence="3" type="ORF">ECPE_LOCUS9356</name>
</gene>
<evidence type="ECO:0000313" key="5">
    <source>
        <dbReference type="WBParaSite" id="ECPE_0000938501-mRNA-1"/>
    </source>
</evidence>
<dbReference type="Gene3D" id="1.20.80.10">
    <property type="match status" value="1"/>
</dbReference>
<evidence type="ECO:0000259" key="1">
    <source>
        <dbReference type="SMART" id="SM00233"/>
    </source>
</evidence>
<dbReference type="InterPro" id="IPR035963">
    <property type="entry name" value="FERM_2"/>
</dbReference>
<dbReference type="Proteomes" id="UP000272942">
    <property type="component" value="Unassembled WGS sequence"/>
</dbReference>
<dbReference type="GO" id="GO:0007229">
    <property type="term" value="P:integrin-mediated signaling pathway"/>
    <property type="evidence" value="ECO:0007669"/>
    <property type="project" value="InterPro"/>
</dbReference>
<dbReference type="AlphaFoldDB" id="A0A183AQX1"/>
<dbReference type="GO" id="GO:0007160">
    <property type="term" value="P:cell-matrix adhesion"/>
    <property type="evidence" value="ECO:0007669"/>
    <property type="project" value="TreeGrafter"/>
</dbReference>
<dbReference type="InterPro" id="IPR019748">
    <property type="entry name" value="FERM_central"/>
</dbReference>
<dbReference type="CDD" id="cd17095">
    <property type="entry name" value="FERM_F0_kindlins"/>
    <property type="match status" value="1"/>
</dbReference>
<dbReference type="OrthoDB" id="10057618at2759"/>
<dbReference type="InterPro" id="IPR001849">
    <property type="entry name" value="PH_domain"/>
</dbReference>
<dbReference type="SMART" id="SM00233">
    <property type="entry name" value="PH"/>
    <property type="match status" value="1"/>
</dbReference>
<reference evidence="3 4" key="2">
    <citation type="submission" date="2018-11" db="EMBL/GenBank/DDBJ databases">
        <authorList>
            <consortium name="Pathogen Informatics"/>
        </authorList>
    </citation>
    <scope>NUCLEOTIDE SEQUENCE [LARGE SCALE GENOMIC DNA]</scope>
    <source>
        <strain evidence="3 4">Egypt</strain>
    </source>
</reference>